<accession>A0A8H5D038</accession>
<dbReference type="OrthoDB" id="3110816at2759"/>
<protein>
    <recommendedName>
        <fullName evidence="3">F-box domain-containing protein</fullName>
    </recommendedName>
</protein>
<sequence>MPAYPSSLETGGNLDIWLEILKYLVPDPQIDSKDEEGLKRRTVLSIALSCTLLEDVSLSVLWRHMTTLEPVVHVINSDTSDATEKFLTYQADSSFWVPRRPILDTTHRLRIQKYLAYIRSFHLQQLNTREMMLWPTLVACLGLDTPLLPNLNTLSIAYQQTSMLSSWIYVNPLITSSIKSFSLSVSSTRVAEVFTTLLQAHHVAPTHIIYRGSPAKKTAQNLLQFPSLQSLRLDFSSHPSELKSSSIPIIHVFETLPHLVELEIDLRVYPISQVESPPHTLSNLLTLGVTGDIPDIYKLLKSVQCPSLLSLDISFPQEWISIGGSLCDLIPKTFPGLRHLTIGRTISDWSQVVHIADLKGLLSGLDLRSFKLVNIANGLSQADFELLISSWPHLRVLAIPGGYGYPFVGTRCLIPLAQNTSLHTIDLPLCFRGLVGKSQTGMIKSKSLVTDIECSAYRGVPGSLSEVLNLVQNLLRLFPMLRRITGGVCHEDGNLVQVQQAINTFRELLLDHI</sequence>
<keyword evidence="2" id="KW-1185">Reference proteome</keyword>
<evidence type="ECO:0008006" key="3">
    <source>
        <dbReference type="Google" id="ProtNLM"/>
    </source>
</evidence>
<comment type="caution">
    <text evidence="1">The sequence shown here is derived from an EMBL/GenBank/DDBJ whole genome shotgun (WGS) entry which is preliminary data.</text>
</comment>
<dbReference type="EMBL" id="JAACJO010000014">
    <property type="protein sequence ID" value="KAF5350718.1"/>
    <property type="molecule type" value="Genomic_DNA"/>
</dbReference>
<dbReference type="Gene3D" id="3.80.10.10">
    <property type="entry name" value="Ribonuclease Inhibitor"/>
    <property type="match status" value="1"/>
</dbReference>
<dbReference type="Proteomes" id="UP000559027">
    <property type="component" value="Unassembled WGS sequence"/>
</dbReference>
<evidence type="ECO:0000313" key="1">
    <source>
        <dbReference type="EMBL" id="KAF5350718.1"/>
    </source>
</evidence>
<organism evidence="1 2">
    <name type="scientific">Leucocoprinus leucothites</name>
    <dbReference type="NCBI Taxonomy" id="201217"/>
    <lineage>
        <taxon>Eukaryota</taxon>
        <taxon>Fungi</taxon>
        <taxon>Dikarya</taxon>
        <taxon>Basidiomycota</taxon>
        <taxon>Agaricomycotina</taxon>
        <taxon>Agaricomycetes</taxon>
        <taxon>Agaricomycetidae</taxon>
        <taxon>Agaricales</taxon>
        <taxon>Agaricineae</taxon>
        <taxon>Agaricaceae</taxon>
        <taxon>Leucocoprinus</taxon>
    </lineage>
</organism>
<gene>
    <name evidence="1" type="ORF">D9756_008601</name>
</gene>
<evidence type="ECO:0000313" key="2">
    <source>
        <dbReference type="Proteomes" id="UP000559027"/>
    </source>
</evidence>
<dbReference type="SUPFAM" id="SSF52047">
    <property type="entry name" value="RNI-like"/>
    <property type="match status" value="1"/>
</dbReference>
<dbReference type="AlphaFoldDB" id="A0A8H5D038"/>
<proteinExistence type="predicted"/>
<dbReference type="InterPro" id="IPR032675">
    <property type="entry name" value="LRR_dom_sf"/>
</dbReference>
<name>A0A8H5D038_9AGAR</name>
<reference evidence="1 2" key="1">
    <citation type="journal article" date="2020" name="ISME J.">
        <title>Uncovering the hidden diversity of litter-decomposition mechanisms in mushroom-forming fungi.</title>
        <authorList>
            <person name="Floudas D."/>
            <person name="Bentzer J."/>
            <person name="Ahren D."/>
            <person name="Johansson T."/>
            <person name="Persson P."/>
            <person name="Tunlid A."/>
        </authorList>
    </citation>
    <scope>NUCLEOTIDE SEQUENCE [LARGE SCALE GENOMIC DNA]</scope>
    <source>
        <strain evidence="1 2">CBS 146.42</strain>
    </source>
</reference>